<keyword evidence="4" id="KW-1185">Reference proteome</keyword>
<reference evidence="3 4" key="2">
    <citation type="submission" date="2024-07" db="EMBL/GenBank/DDBJ databases">
        <authorList>
            <person name="Akdeniz Z."/>
        </authorList>
    </citation>
    <scope>NUCLEOTIDE SEQUENCE [LARGE SCALE GENOMIC DNA]</scope>
</reference>
<reference evidence="2" key="1">
    <citation type="submission" date="2023-06" db="EMBL/GenBank/DDBJ databases">
        <authorList>
            <person name="Kurt Z."/>
        </authorList>
    </citation>
    <scope>NUCLEOTIDE SEQUENCE</scope>
</reference>
<comment type="caution">
    <text evidence="2">The sequence shown here is derived from an EMBL/GenBank/DDBJ whole genome shotgun (WGS) entry which is preliminary data.</text>
</comment>
<dbReference type="EMBL" id="CATOUU010000531">
    <property type="protein sequence ID" value="CAI9933000.1"/>
    <property type="molecule type" value="Genomic_DNA"/>
</dbReference>
<dbReference type="Proteomes" id="UP001642409">
    <property type="component" value="Unassembled WGS sequence"/>
</dbReference>
<gene>
    <name evidence="2" type="ORF">HINF_LOCUS20645</name>
    <name evidence="3" type="ORF">HINF_LOCUS2191</name>
</gene>
<keyword evidence="1" id="KW-0175">Coiled coil</keyword>
<protein>
    <submittedName>
        <fullName evidence="3">Hypothetical_protein</fullName>
    </submittedName>
</protein>
<proteinExistence type="predicted"/>
<name>A0AA86P7F6_9EUKA</name>
<organism evidence="2">
    <name type="scientific">Hexamita inflata</name>
    <dbReference type="NCBI Taxonomy" id="28002"/>
    <lineage>
        <taxon>Eukaryota</taxon>
        <taxon>Metamonada</taxon>
        <taxon>Diplomonadida</taxon>
        <taxon>Hexamitidae</taxon>
        <taxon>Hexamitinae</taxon>
        <taxon>Hexamita</taxon>
    </lineage>
</organism>
<evidence type="ECO:0000313" key="4">
    <source>
        <dbReference type="Proteomes" id="UP001642409"/>
    </source>
</evidence>
<accession>A0AA86P7F6</accession>
<sequence length="564" mass="66906">MKQRFDIALFSAKKKQQKQEQEQTRISNVKDGTYEYRLQMYKERCLQQNIVIQQLEEDKIQLERKFREEIRLLEEQRDILKQELQKHQSENTNNADDHVSILQEYPDQLKQAQNQEEYNQRMLIRHRFKYRRRWTEQQKMFHILRFQNLGTGRYQRDYQMMMKFMKQEQQFPNARTVQNWKNILVQSSKIYKACIDFEFIPDSSLDEQLKQWKSNNNLSQDEVINAVLEVDAFNVNQQVYIKDGQVYDVISVADKKTGKISQVGIRAVFSYVIVTECESKPLPIFSQYDADGHAREFTIETIIKICQYLETQKIHISTVGHDSDTKYQLIQEYPLQVIKRKYEDKKQRFKHDPYSLIEDTINLAASAAFKNKYTLLLSVNDTKHLLKNLRNLFNKKIPLSTSNKLDNSYIDYSYIKSVLQDELPESVFDDNALNRMSDIDALRLYQSRSVTKLFNAAKLNDEATNDENFGQKLTPQRLAKYRASIYWLLVFPLVMTDLQCDGTTLQLIFVWALFVSIKLHTRNQKSISVDIFILLYYMAMNAVHRKIQSRGRPIQLLTVRSVIF</sequence>
<evidence type="ECO:0000256" key="1">
    <source>
        <dbReference type="SAM" id="Coils"/>
    </source>
</evidence>
<dbReference type="AlphaFoldDB" id="A0AA86P7F6"/>
<feature type="coiled-coil region" evidence="1">
    <location>
        <begin position="38"/>
        <end position="90"/>
    </location>
</feature>
<evidence type="ECO:0000313" key="2">
    <source>
        <dbReference type="EMBL" id="CAI9933000.1"/>
    </source>
</evidence>
<dbReference type="EMBL" id="CAXDID020000004">
    <property type="protein sequence ID" value="CAL5973069.1"/>
    <property type="molecule type" value="Genomic_DNA"/>
</dbReference>
<evidence type="ECO:0000313" key="3">
    <source>
        <dbReference type="EMBL" id="CAL5973069.1"/>
    </source>
</evidence>